<dbReference type="SUPFAM" id="SSF56672">
    <property type="entry name" value="DNA/RNA polymerases"/>
    <property type="match status" value="1"/>
</dbReference>
<feature type="compositionally biased region" description="Basic and acidic residues" evidence="1">
    <location>
        <begin position="2057"/>
        <end position="2074"/>
    </location>
</feature>
<feature type="compositionally biased region" description="Basic and acidic residues" evidence="1">
    <location>
        <begin position="392"/>
        <end position="402"/>
    </location>
</feature>
<gene>
    <name evidence="3" type="ORF">BLNAU_23821</name>
</gene>
<feature type="compositionally biased region" description="Polar residues" evidence="1">
    <location>
        <begin position="99"/>
        <end position="131"/>
    </location>
</feature>
<feature type="compositionally biased region" description="Low complexity" evidence="1">
    <location>
        <begin position="328"/>
        <end position="343"/>
    </location>
</feature>
<evidence type="ECO:0000313" key="3">
    <source>
        <dbReference type="EMBL" id="KAK2941268.1"/>
    </source>
</evidence>
<feature type="region of interest" description="Disordered" evidence="1">
    <location>
        <begin position="2008"/>
        <end position="2074"/>
    </location>
</feature>
<keyword evidence="3" id="KW-0695">RNA-directed DNA polymerase</keyword>
<feature type="compositionally biased region" description="Pro residues" evidence="1">
    <location>
        <begin position="2223"/>
        <end position="2234"/>
    </location>
</feature>
<feature type="region of interest" description="Disordered" evidence="1">
    <location>
        <begin position="776"/>
        <end position="831"/>
    </location>
</feature>
<feature type="compositionally biased region" description="Polar residues" evidence="1">
    <location>
        <begin position="10"/>
        <end position="51"/>
    </location>
</feature>
<proteinExistence type="predicted"/>
<dbReference type="InterPro" id="IPR043502">
    <property type="entry name" value="DNA/RNA_pol_sf"/>
</dbReference>
<name>A0ABQ9WPL8_9EUKA</name>
<protein>
    <submittedName>
        <fullName evidence="3">Reverse transcriptase (RNA-dependent DNA polymerase)</fullName>
    </submittedName>
</protein>
<dbReference type="EMBL" id="JARBJD010000529">
    <property type="protein sequence ID" value="KAK2941268.1"/>
    <property type="molecule type" value="Genomic_DNA"/>
</dbReference>
<feature type="region of interest" description="Disordered" evidence="1">
    <location>
        <begin position="1"/>
        <end position="62"/>
    </location>
</feature>
<feature type="region of interest" description="Disordered" evidence="1">
    <location>
        <begin position="2210"/>
        <end position="2419"/>
    </location>
</feature>
<feature type="compositionally biased region" description="Polar residues" evidence="1">
    <location>
        <begin position="777"/>
        <end position="788"/>
    </location>
</feature>
<feature type="region of interest" description="Disordered" evidence="1">
    <location>
        <begin position="954"/>
        <end position="1009"/>
    </location>
</feature>
<keyword evidence="3" id="KW-0808">Transferase</keyword>
<dbReference type="InterPro" id="IPR043128">
    <property type="entry name" value="Rev_trsase/Diguanyl_cyclase"/>
</dbReference>
<feature type="region of interest" description="Disordered" evidence="1">
    <location>
        <begin position="223"/>
        <end position="445"/>
    </location>
</feature>
<feature type="compositionally biased region" description="Polar residues" evidence="1">
    <location>
        <begin position="223"/>
        <end position="241"/>
    </location>
</feature>
<reference evidence="3 4" key="1">
    <citation type="journal article" date="2022" name="bioRxiv">
        <title>Genomics of Preaxostyla Flagellates Illuminates Evolutionary Transitions and the Path Towards Mitochondrial Loss.</title>
        <authorList>
            <person name="Novak L.V.F."/>
            <person name="Treitli S.C."/>
            <person name="Pyrih J."/>
            <person name="Halakuc P."/>
            <person name="Pipaliya S.V."/>
            <person name="Vacek V."/>
            <person name="Brzon O."/>
            <person name="Soukal P."/>
            <person name="Eme L."/>
            <person name="Dacks J.B."/>
            <person name="Karnkowska A."/>
            <person name="Elias M."/>
            <person name="Hampl V."/>
        </authorList>
    </citation>
    <scope>NUCLEOTIDE SEQUENCE [LARGE SCALE GENOMIC DNA]</scope>
    <source>
        <strain evidence="3">NAU3</strain>
        <tissue evidence="3">Gut</tissue>
    </source>
</reference>
<feature type="compositionally biased region" description="Polar residues" evidence="1">
    <location>
        <begin position="998"/>
        <end position="1008"/>
    </location>
</feature>
<dbReference type="InterPro" id="IPR000477">
    <property type="entry name" value="RT_dom"/>
</dbReference>
<feature type="compositionally biased region" description="Basic residues" evidence="1">
    <location>
        <begin position="2325"/>
        <end position="2344"/>
    </location>
</feature>
<feature type="region of interest" description="Disordered" evidence="1">
    <location>
        <begin position="146"/>
        <end position="184"/>
    </location>
</feature>
<dbReference type="GO" id="GO:0003964">
    <property type="term" value="F:RNA-directed DNA polymerase activity"/>
    <property type="evidence" value="ECO:0007669"/>
    <property type="project" value="UniProtKB-KW"/>
</dbReference>
<feature type="compositionally biased region" description="Polar residues" evidence="1">
    <location>
        <begin position="282"/>
        <end position="294"/>
    </location>
</feature>
<feature type="compositionally biased region" description="Polar residues" evidence="1">
    <location>
        <begin position="2047"/>
        <end position="2056"/>
    </location>
</feature>
<organism evidence="3 4">
    <name type="scientific">Blattamonas nauphoetae</name>
    <dbReference type="NCBI Taxonomy" id="2049346"/>
    <lineage>
        <taxon>Eukaryota</taxon>
        <taxon>Metamonada</taxon>
        <taxon>Preaxostyla</taxon>
        <taxon>Oxymonadida</taxon>
        <taxon>Blattamonas</taxon>
    </lineage>
</organism>
<evidence type="ECO:0000313" key="4">
    <source>
        <dbReference type="Proteomes" id="UP001281761"/>
    </source>
</evidence>
<dbReference type="PANTHER" id="PTHR19446">
    <property type="entry name" value="REVERSE TRANSCRIPTASES"/>
    <property type="match status" value="1"/>
</dbReference>
<dbReference type="Pfam" id="PF00078">
    <property type="entry name" value="RVT_1"/>
    <property type="match status" value="1"/>
</dbReference>
<keyword evidence="3" id="KW-0548">Nucleotidyltransferase</keyword>
<feature type="compositionally biased region" description="Polar residues" evidence="1">
    <location>
        <begin position="146"/>
        <end position="169"/>
    </location>
</feature>
<keyword evidence="4" id="KW-1185">Reference proteome</keyword>
<feature type="domain" description="Reverse transcriptase" evidence="2">
    <location>
        <begin position="1263"/>
        <end position="1508"/>
    </location>
</feature>
<feature type="compositionally biased region" description="Basic and acidic residues" evidence="1">
    <location>
        <begin position="2008"/>
        <end position="2019"/>
    </location>
</feature>
<evidence type="ECO:0000256" key="1">
    <source>
        <dbReference type="SAM" id="MobiDB-lite"/>
    </source>
</evidence>
<dbReference type="CDD" id="cd01650">
    <property type="entry name" value="RT_nLTR_like"/>
    <property type="match status" value="1"/>
</dbReference>
<comment type="caution">
    <text evidence="3">The sequence shown here is derived from an EMBL/GenBank/DDBJ whole genome shotgun (WGS) entry which is preliminary data.</text>
</comment>
<feature type="compositionally biased region" description="Low complexity" evidence="1">
    <location>
        <begin position="2348"/>
        <end position="2357"/>
    </location>
</feature>
<feature type="compositionally biased region" description="Polar residues" evidence="1">
    <location>
        <begin position="374"/>
        <end position="390"/>
    </location>
</feature>
<feature type="region of interest" description="Disordered" evidence="1">
    <location>
        <begin position="1126"/>
        <end position="1145"/>
    </location>
</feature>
<feature type="compositionally biased region" description="Polar residues" evidence="1">
    <location>
        <begin position="2267"/>
        <end position="2276"/>
    </location>
</feature>
<feature type="compositionally biased region" description="Basic residues" evidence="1">
    <location>
        <begin position="424"/>
        <end position="441"/>
    </location>
</feature>
<dbReference type="PROSITE" id="PS50878">
    <property type="entry name" value="RT_POL"/>
    <property type="match status" value="1"/>
</dbReference>
<feature type="compositionally biased region" description="Acidic residues" evidence="1">
    <location>
        <begin position="813"/>
        <end position="828"/>
    </location>
</feature>
<dbReference type="Proteomes" id="UP001281761">
    <property type="component" value="Unassembled WGS sequence"/>
</dbReference>
<accession>A0ABQ9WPL8</accession>
<feature type="compositionally biased region" description="Basic residues" evidence="1">
    <location>
        <begin position="2379"/>
        <end position="2394"/>
    </location>
</feature>
<feature type="compositionally biased region" description="Polar residues" evidence="1">
    <location>
        <begin position="2239"/>
        <end position="2249"/>
    </location>
</feature>
<evidence type="ECO:0000259" key="2">
    <source>
        <dbReference type="PROSITE" id="PS50878"/>
    </source>
</evidence>
<dbReference type="Gene3D" id="3.30.70.270">
    <property type="match status" value="1"/>
</dbReference>
<feature type="region of interest" description="Disordered" evidence="1">
    <location>
        <begin position="88"/>
        <end position="131"/>
    </location>
</feature>
<sequence>MEVDHDPSREMNSQPTSSNVQPHSGQEVTSSSVEIESQPPNGMECQSTSFDVQPPSGQEFLPSPMYAITEMENEKSNEMDCSSVPCNAQPQNGPGCHPTPSSACCESQPPNGQTCHSTISSDQPQNGSILFPSSSIVMDSQLPNGIEKQPTSIIDQPLNGQEVSSTSSTDNEHPRGFSIKSTSVNVEPQSGSVLVPASTAISSVEVTMEVVYDHHSEIDIQPSLVNAQPPSGHNFTTSSVEIGNEPPGRMEVQSTSFVDQPPNESKKHQSSAPQWSKEHSSETSNQSTGITSEPQDGAVLLLPTSTSIENDDSCGMEVQSISSNDQPLSGSDLDLSSMSISTDNDTHGVKKFQSASFQSEPHGGSEIIPVVPSDSLNKSASPSKPQSTVSARGREWMAEKVRALKSSTSPQHGPPSPENEPKKAVIRTSRRRRRRQKHHDRKPFSEYLPVVTPLSKQPIDPSQGQVLEESLVLEQPISPHRGIIQDVVCEDAVPIAHSESIPSSTAIVPLNNQNMITDQSLINSALLWVERRSFDPSRRQLEKRHSLFQNDVEESFDPLFLRKALRSVVSLPFEYFRPNSMEPVIPEPPPLAPIVEEPPDGPPFQDGPPLLATLQALMKERDRQTAWIFPPDDPSGDDCSDTEYVPEDDDPLNCLVKEPAYLTDQPNSGLHKRVSIESVEKTVEETNTITLTQSGVELTISQNRKKTVKKSMERPAPTTLIDPAHVDDIEKLRHAIDPSTGMINLANVENPVWDFITVPPPDNPQEVTFEEFYGFPSRSQPVNETPVVSPNEPKLGEASPRPKQPRFTISLDDSSEECPAEESSDSDPSESIQIGAIDVAQDQARQWARQAWKVASRLNNEQLHRILRNKGQKQSETQFISTLISSRNSIKKLERVVFCPFSALLPRIGQVPQEGLSLSFPTSSIMSISDEELTTLCQESDTKTLNGFKAKETIFSLPPPSKQPGQTPKAPRGSTVGTRGPLPKSKRGQPTDGPPSITPSMAGTQMPSRQDRDTNLILANLKGQTALPTVERHLLPPPLRTISNKKIDVLALDGVQYSEDLGYVFWDEDDTTKHLNAASQLLKHHFAKIAQLLAERDVSFGNVDNAVWRLSATPFVLKTKKAKKPKGEQPFQWKPPTEDVSESPRLGRAEKKKIETLVAKGKPSRALKELSKVIHPVPEIPFEDMVRIIQTLHNADDPRQLTLHDLGEPREGWDLERENVEIQLQRLNSNSTASLDGITAELLKRAAIHLKPVSALIGAVIAECLQKGFVPTAWCLVRMVGIPKAKGGVRPISVQHSLKKLMARVLLQRNRQWFLDRIHPRQRGVGHPNGIEEIVFAVGDALDGAIAQKTNLVVAALDMSNAYQCVRRQLLIDKIVQLDHHDPQLVQFLAQAFSKEKLVLDSHGQRAVIHNTRGVQQGCPLSPALFALYLTRCMSEAETPDGAVQVWGYLDDLVIVASSLGSLTSSMVRLHKSLSEHGLQLNPAKTVAVSILDGQISTAPFGLMGSTITPTTSMHLLGTLLTLDQNERDQMFLDKVQKSDGLLPFLGLLSHQAHLLLLRQCINVRPLHLLRTLPISGHVLRQADALLITHLLTFFHLPQSNSILIHANVEDGGLGFSSFAGSNIPSLVHAMTSRRPFLWQANPNPSGAPFQIGQEPPSSTFSPLQMVISVISMLNLDQFEKARRGQGKMVRLLEKDKLVQWRDPLPDWAKNRHATICASRAHFWVTMMPVDKFHVLDNDTILNSLNYRMLKEPTSYELGKTLLDKQGRNLNYSVPCPICSVQFRVDHASCCQLNGSARTARHTTIKLWLNRLLQQIPNVVTELEKPVWMDGINLGTKPRPAGAIADIRVTITTQVSNHKFVTNLLQGGDRSGNTLTFGLDLTIAQDIPNALHRGLLPDPRTAVNQAEEGKSKHYKKLGQEHKVIGIGISENGQLGNNMELFLDFMKKVARDGHKSAQVYHFLQMTSLVLEQSRCIMERQSPYQLPTLDPSEGSMVIMTSTSPEEHIVETMERDSSEHELTQSGDNDLLDAGMEVDRSDSDLPISGPNLENPQSLTSTRREPDSTNFSHRELSEQRIDEKPEISFEELFSEDNPPVCDFSIQPQFGPTPMDVDATQLPLQGSTQKDADVGQEMIAELPPNDAEVVQDIIFGLPPTDIYVDQEPAPGLTPSDAEVGLLPIPGSTTQDAEVSQMPPPGLTLTDIDIDIEPSLEQITFGSDTLPTSFTPPPSLSPNPTPGSSKSTRTPQTQIPPSAVLIELDSDDDHNDPGQPQNGSTRKTFVDLTIDEEVTSHKCPSKGNFPPRTLRPKRKVPNPKQDDKSIAPNFARPKRARYKKQVPRAGRRKKSTPPSSFSSSCDDSLSQEDDPTWAPNSPRMDPPPKCRGRPKTQPKAGARKRQPPDGSRPVVRETGAGRLNSPSKGE</sequence>